<name>G0TZL7_TRYVY</name>
<sequence>MAKSPNEPLSDAQLDVARAFPEPDTLLQVMLEHFHKMERDNTDPFAMRIVFAGRRKEDTLYRPSLVMEKVLKKTIDSSTNPLNENNDVVIMPSGLIIDFEDHFIALLEGIERHITGFLINLHSDYAMDDNTAYTDIRILFLSDDVSPSGESHMCFVDKLPTSMARNEIQEVSDGELADMIAKDVNKLTKFLTLALEETTKKRSAFLDNARISHPVLFPSLSTVKMYVKRDICLSLDEYVRVFGQLPELNKDIEMVHPIDEPMKH</sequence>
<dbReference type="EMBL" id="HE573024">
    <property type="protein sequence ID" value="CCC50045.1"/>
    <property type="molecule type" value="Genomic_DNA"/>
</dbReference>
<proteinExistence type="predicted"/>
<dbReference type="AlphaFoldDB" id="G0TZL7"/>
<evidence type="ECO:0000313" key="1">
    <source>
        <dbReference type="EMBL" id="CCC50045.1"/>
    </source>
</evidence>
<dbReference type="VEuPathDB" id="TriTrypDB:TvY486_0806520"/>
<accession>G0TZL7</accession>
<dbReference type="OMA" id="CDKANPF"/>
<organism evidence="1">
    <name type="scientific">Trypanosoma vivax (strain Y486)</name>
    <dbReference type="NCBI Taxonomy" id="1055687"/>
    <lineage>
        <taxon>Eukaryota</taxon>
        <taxon>Discoba</taxon>
        <taxon>Euglenozoa</taxon>
        <taxon>Kinetoplastea</taxon>
        <taxon>Metakinetoplastina</taxon>
        <taxon>Trypanosomatida</taxon>
        <taxon>Trypanosomatidae</taxon>
        <taxon>Trypanosoma</taxon>
        <taxon>Duttonella</taxon>
    </lineage>
</organism>
<reference evidence="1" key="1">
    <citation type="journal article" date="2012" name="Proc. Natl. Acad. Sci. U.S.A.">
        <title>Antigenic diversity is generated by distinct evolutionary mechanisms in African trypanosome species.</title>
        <authorList>
            <person name="Jackson A.P."/>
            <person name="Berry A."/>
            <person name="Aslett M."/>
            <person name="Allison H.C."/>
            <person name="Burton P."/>
            <person name="Vavrova-Anderson J."/>
            <person name="Brown R."/>
            <person name="Browne H."/>
            <person name="Corton N."/>
            <person name="Hauser H."/>
            <person name="Gamble J."/>
            <person name="Gilderthorp R."/>
            <person name="Marcello L."/>
            <person name="McQuillan J."/>
            <person name="Otto T.D."/>
            <person name="Quail M.A."/>
            <person name="Sanders M.J."/>
            <person name="van Tonder A."/>
            <person name="Ginger M.L."/>
            <person name="Field M.C."/>
            <person name="Barry J.D."/>
            <person name="Hertz-Fowler C."/>
            <person name="Berriman M."/>
        </authorList>
    </citation>
    <scope>NUCLEOTIDE SEQUENCE</scope>
    <source>
        <strain evidence="1">Y486</strain>
    </source>
</reference>
<gene>
    <name evidence="1" type="ORF">TVY486_0806520</name>
</gene>
<protein>
    <submittedName>
        <fullName evidence="1">Uncharacterized protein</fullName>
    </submittedName>
</protein>